<dbReference type="CDD" id="cd00609">
    <property type="entry name" value="AAT_like"/>
    <property type="match status" value="1"/>
</dbReference>
<protein>
    <recommendedName>
        <fullName evidence="6">Aminotransferase class I/classII large domain-containing protein</fullName>
    </recommendedName>
</protein>
<reference evidence="7 8" key="1">
    <citation type="journal article" date="2018" name="BMC Genomics">
        <title>The genome of Naegleria lovaniensis, the basis for a comparative approach to unravel pathogenicity factors of the human pathogenic amoeba N. fowleri.</title>
        <authorList>
            <person name="Liechti N."/>
            <person name="Schurch N."/>
            <person name="Bruggmann R."/>
            <person name="Wittwer M."/>
        </authorList>
    </citation>
    <scope>NUCLEOTIDE SEQUENCE [LARGE SCALE GENOMIC DNA]</scope>
    <source>
        <strain evidence="7 8">ATCC 30569</strain>
    </source>
</reference>
<organism evidence="7 8">
    <name type="scientific">Naegleria lovaniensis</name>
    <name type="common">Amoeba</name>
    <dbReference type="NCBI Taxonomy" id="51637"/>
    <lineage>
        <taxon>Eukaryota</taxon>
        <taxon>Discoba</taxon>
        <taxon>Heterolobosea</taxon>
        <taxon>Tetramitia</taxon>
        <taxon>Eutetramitia</taxon>
        <taxon>Vahlkampfiidae</taxon>
        <taxon>Naegleria</taxon>
    </lineage>
</organism>
<dbReference type="PANTHER" id="PTHR46383:SF1">
    <property type="entry name" value="ASPARTATE AMINOTRANSFERASE"/>
    <property type="match status" value="1"/>
</dbReference>
<comment type="similarity">
    <text evidence="2">Belongs to the class-I pyridoxal-phosphate-dependent aminotransferase family.</text>
</comment>
<dbReference type="InterPro" id="IPR004839">
    <property type="entry name" value="Aminotransferase_I/II_large"/>
</dbReference>
<evidence type="ECO:0000313" key="8">
    <source>
        <dbReference type="Proteomes" id="UP000816034"/>
    </source>
</evidence>
<evidence type="ECO:0000259" key="6">
    <source>
        <dbReference type="Pfam" id="PF00155"/>
    </source>
</evidence>
<sequence>MSQNPQPSLPKGATMRDIFDYCEKHGLDSVAQGMIELAPPMTLRSLLQKITMDDSVHQYRARMGQPVYREGLLNMLRNHYGMKNLELDNILAVQGVTAGCLSTLLWMKEQGKTQIGLMTPFYTYHLRDVESVFGNTKEAHEKHVRFVKLGPAPRFDIDFVDIEENYLKKGLLDCIMICNPGNPTTRVYEKEELEKLAHLCAKYNCYVLLDECYCDMVWRKDESTGKLTIDHVYCPLANDEILNTLKNVIVCRGFSKNMGCQSWRCGYVIAQKDVINALMRAHDPLYICVPYFQHALGEYLSQDLVDFERHVKETGQLMLDNWQILRDAFCKSLGWKAIEPSGSMYGLFEHNSASDLDAVVEALKLGVGVSPASIFFPPGNDNTGMVRIHLGISAEKAKRVAKQLLERSGN</sequence>
<gene>
    <name evidence="7" type="ORF">C9374_014644</name>
</gene>
<dbReference type="AlphaFoldDB" id="A0AA88KPL3"/>
<keyword evidence="8" id="KW-1185">Reference proteome</keyword>
<dbReference type="SUPFAM" id="SSF53383">
    <property type="entry name" value="PLP-dependent transferases"/>
    <property type="match status" value="1"/>
</dbReference>
<keyword evidence="4" id="KW-0808">Transferase</keyword>
<dbReference type="PANTHER" id="PTHR46383">
    <property type="entry name" value="ASPARTATE AMINOTRANSFERASE"/>
    <property type="match status" value="1"/>
</dbReference>
<dbReference type="GO" id="GO:0030170">
    <property type="term" value="F:pyridoxal phosphate binding"/>
    <property type="evidence" value="ECO:0007669"/>
    <property type="project" value="InterPro"/>
</dbReference>
<dbReference type="Gene3D" id="3.90.1150.10">
    <property type="entry name" value="Aspartate Aminotransferase, domain 1"/>
    <property type="match status" value="1"/>
</dbReference>
<dbReference type="InterPro" id="IPR015424">
    <property type="entry name" value="PyrdxlP-dep_Trfase"/>
</dbReference>
<dbReference type="GO" id="GO:0008483">
    <property type="term" value="F:transaminase activity"/>
    <property type="evidence" value="ECO:0007669"/>
    <property type="project" value="UniProtKB-KW"/>
</dbReference>
<proteinExistence type="inferred from homology"/>
<dbReference type="InterPro" id="IPR015422">
    <property type="entry name" value="PyrdxlP-dep_Trfase_small"/>
</dbReference>
<dbReference type="RefSeq" id="XP_044553236.1">
    <property type="nucleotide sequence ID" value="XM_044690654.1"/>
</dbReference>
<feature type="domain" description="Aminotransferase class I/classII large" evidence="6">
    <location>
        <begin position="47"/>
        <end position="403"/>
    </location>
</feature>
<comment type="caution">
    <text evidence="7">The sequence shown here is derived from an EMBL/GenBank/DDBJ whole genome shotgun (WGS) entry which is preliminary data.</text>
</comment>
<dbReference type="GO" id="GO:0006520">
    <property type="term" value="P:amino acid metabolic process"/>
    <property type="evidence" value="ECO:0007669"/>
    <property type="project" value="InterPro"/>
</dbReference>
<dbReference type="EMBL" id="PYSW02000008">
    <property type="protein sequence ID" value="KAG2389244.1"/>
    <property type="molecule type" value="Genomic_DNA"/>
</dbReference>
<name>A0AA88KPL3_NAELO</name>
<accession>A0AA88KPL3</accession>
<dbReference type="Gene3D" id="3.40.640.10">
    <property type="entry name" value="Type I PLP-dependent aspartate aminotransferase-like (Major domain)"/>
    <property type="match status" value="1"/>
</dbReference>
<dbReference type="Pfam" id="PF00155">
    <property type="entry name" value="Aminotran_1_2"/>
    <property type="match status" value="1"/>
</dbReference>
<evidence type="ECO:0000256" key="2">
    <source>
        <dbReference type="ARBA" id="ARBA00007441"/>
    </source>
</evidence>
<evidence type="ECO:0000313" key="7">
    <source>
        <dbReference type="EMBL" id="KAG2389244.1"/>
    </source>
</evidence>
<evidence type="ECO:0000256" key="4">
    <source>
        <dbReference type="ARBA" id="ARBA00022679"/>
    </source>
</evidence>
<evidence type="ECO:0000256" key="3">
    <source>
        <dbReference type="ARBA" id="ARBA00022576"/>
    </source>
</evidence>
<keyword evidence="5" id="KW-0663">Pyridoxal phosphate</keyword>
<dbReference type="InterPro" id="IPR015421">
    <property type="entry name" value="PyrdxlP-dep_Trfase_major"/>
</dbReference>
<dbReference type="InterPro" id="IPR050596">
    <property type="entry name" value="AspAT/PAT-like"/>
</dbReference>
<keyword evidence="3" id="KW-0032">Aminotransferase</keyword>
<dbReference type="GeneID" id="68107097"/>
<dbReference type="Proteomes" id="UP000816034">
    <property type="component" value="Unassembled WGS sequence"/>
</dbReference>
<evidence type="ECO:0000256" key="1">
    <source>
        <dbReference type="ARBA" id="ARBA00001933"/>
    </source>
</evidence>
<evidence type="ECO:0000256" key="5">
    <source>
        <dbReference type="ARBA" id="ARBA00022898"/>
    </source>
</evidence>
<comment type="cofactor">
    <cofactor evidence="1">
        <name>pyridoxal 5'-phosphate</name>
        <dbReference type="ChEBI" id="CHEBI:597326"/>
    </cofactor>
</comment>